<name>A0A699HSK4_TANCI</name>
<evidence type="ECO:0000256" key="1">
    <source>
        <dbReference type="SAM" id="MobiDB-lite"/>
    </source>
</evidence>
<reference evidence="2" key="1">
    <citation type="journal article" date="2019" name="Sci. Rep.">
        <title>Draft genome of Tanacetum cinerariifolium, the natural source of mosquito coil.</title>
        <authorList>
            <person name="Yamashiro T."/>
            <person name="Shiraishi A."/>
            <person name="Satake H."/>
            <person name="Nakayama K."/>
        </authorList>
    </citation>
    <scope>NUCLEOTIDE SEQUENCE</scope>
</reference>
<feature type="region of interest" description="Disordered" evidence="1">
    <location>
        <begin position="33"/>
        <end position="125"/>
    </location>
</feature>
<protein>
    <recommendedName>
        <fullName evidence="3">Reverse transcriptase domain-containing protein</fullName>
    </recommendedName>
</protein>
<evidence type="ECO:0008006" key="3">
    <source>
        <dbReference type="Google" id="ProtNLM"/>
    </source>
</evidence>
<dbReference type="AlphaFoldDB" id="A0A699HSK4"/>
<comment type="caution">
    <text evidence="2">The sequence shown here is derived from an EMBL/GenBank/DDBJ whole genome shotgun (WGS) entry which is preliminary data.</text>
</comment>
<accession>A0A699HSK4</accession>
<sequence length="364" mass="41225">TCLALRSQSRHHHHLFTYLTYLIPVEDEVFPAEEQPLPAAASPTTDSPGYIPESDLDEDPEDDDDEDPEEDPADYPTDHDDDDDEEEEEPSGDDADEEDEEQDEDDDDEDEEHSASADSIPPPPALRVTAMISFRPQPPTLSFTKEDAESNASGYHFAATYFMGVTNILTIEQYLALTCGNQTPCVVKTEIRGNVNFEIKSQFMRELREDTFSENKNDDAYAHVERILDIVNFFNIPRVTRDAVMLHVFLITLTGAAKSLRKSTTSSRKVMKHCTKLGRGCENCRGAHLNKECWLNKEVKSIKEVKYREYGRPFPNNNGNGARYCVGPSGYYTHVDNLPPFGKKKTSLEELINKHPEESTRRRA</sequence>
<evidence type="ECO:0000313" key="2">
    <source>
        <dbReference type="EMBL" id="GEY66778.1"/>
    </source>
</evidence>
<organism evidence="2">
    <name type="scientific">Tanacetum cinerariifolium</name>
    <name type="common">Dalmatian daisy</name>
    <name type="synonym">Chrysanthemum cinerariifolium</name>
    <dbReference type="NCBI Taxonomy" id="118510"/>
    <lineage>
        <taxon>Eukaryota</taxon>
        <taxon>Viridiplantae</taxon>
        <taxon>Streptophyta</taxon>
        <taxon>Embryophyta</taxon>
        <taxon>Tracheophyta</taxon>
        <taxon>Spermatophyta</taxon>
        <taxon>Magnoliopsida</taxon>
        <taxon>eudicotyledons</taxon>
        <taxon>Gunneridae</taxon>
        <taxon>Pentapetalae</taxon>
        <taxon>asterids</taxon>
        <taxon>campanulids</taxon>
        <taxon>Asterales</taxon>
        <taxon>Asteraceae</taxon>
        <taxon>Asteroideae</taxon>
        <taxon>Anthemideae</taxon>
        <taxon>Anthemidinae</taxon>
        <taxon>Tanacetum</taxon>
    </lineage>
</organism>
<dbReference type="EMBL" id="BKCJ010198506">
    <property type="protein sequence ID" value="GEY66778.1"/>
    <property type="molecule type" value="Genomic_DNA"/>
</dbReference>
<feature type="compositionally biased region" description="Acidic residues" evidence="1">
    <location>
        <begin position="54"/>
        <end position="112"/>
    </location>
</feature>
<proteinExistence type="predicted"/>
<feature type="non-terminal residue" evidence="2">
    <location>
        <position position="1"/>
    </location>
</feature>
<gene>
    <name evidence="2" type="ORF">Tci_438752</name>
</gene>